<evidence type="ECO:0000256" key="2">
    <source>
        <dbReference type="ARBA" id="ARBA00022670"/>
    </source>
</evidence>
<keyword evidence="4" id="KW-0720">Serine protease</keyword>
<dbReference type="Proteomes" id="UP001187734">
    <property type="component" value="Unassembled WGS sequence"/>
</dbReference>
<evidence type="ECO:0000256" key="1">
    <source>
        <dbReference type="ARBA" id="ARBA00011073"/>
    </source>
</evidence>
<dbReference type="AlphaFoldDB" id="A0AAE8M8M7"/>
<comment type="similarity">
    <text evidence="1 5">Belongs to the peptidase S8 family.</text>
</comment>
<dbReference type="PROSITE" id="PS51892">
    <property type="entry name" value="SUBTILASE"/>
    <property type="match status" value="1"/>
</dbReference>
<accession>A0AAE8M8M7</accession>
<dbReference type="PANTHER" id="PTHR43806">
    <property type="entry name" value="PEPTIDASE S8"/>
    <property type="match status" value="1"/>
</dbReference>
<evidence type="ECO:0000313" key="7">
    <source>
        <dbReference type="EMBL" id="SPJ76235.1"/>
    </source>
</evidence>
<dbReference type="Gene3D" id="3.40.50.200">
    <property type="entry name" value="Peptidase S8/S53 domain"/>
    <property type="match status" value="1"/>
</dbReference>
<keyword evidence="2" id="KW-0645">Protease</keyword>
<sequence length="380" mass="42193">MRIKSKTAGHCYMDYEEGKDGEEDDMDPDDELSTIHTPVSSVWPSFSSSYISPSYHTDPDNGQTYEDSLRSAIYQNIVRIPEDYLEHGHSNISIEDLDVLAQTLDFSRYGSPTNSERSTSSWLVPMGRGARLVDRKRDRDEVKGDAPRRLHCPNPGSIGLVTSDLSRLSFFAGQSGSQTAITTSKEAHAFWRSCVLDVFDKYASEPIDQSPIKIFVLDTGLYKDHAKFQAYEERIKTSISCVGTNTRDARDNSGYGTHITSLLCEYAPDADIYVVKVADHQPVSLFIIACATNDAVKKWQPDIITMSFGWPARDDKYDSLEKARKNAQFNDVLLFAAASNNGANAKRAWPARHSGAVCVHSTAADGGLVIFVKNRLTQVV</sequence>
<dbReference type="GO" id="GO:0006508">
    <property type="term" value="P:proteolysis"/>
    <property type="evidence" value="ECO:0007669"/>
    <property type="project" value="UniProtKB-KW"/>
</dbReference>
<evidence type="ECO:0000256" key="5">
    <source>
        <dbReference type="PROSITE-ProRule" id="PRU01240"/>
    </source>
</evidence>
<keyword evidence="3" id="KW-0378">Hydrolase</keyword>
<feature type="domain" description="Peptidase S8/S53" evidence="6">
    <location>
        <begin position="212"/>
        <end position="363"/>
    </location>
</feature>
<name>A0AAE8M8M7_9HYPO</name>
<keyword evidence="8" id="KW-1185">Reference proteome</keyword>
<dbReference type="InterPro" id="IPR023827">
    <property type="entry name" value="Peptidase_S8_Asp-AS"/>
</dbReference>
<dbReference type="PANTHER" id="PTHR43806:SF11">
    <property type="entry name" value="CEREVISIN-RELATED"/>
    <property type="match status" value="1"/>
</dbReference>
<dbReference type="InterPro" id="IPR000209">
    <property type="entry name" value="Peptidase_S8/S53_dom"/>
</dbReference>
<dbReference type="InterPro" id="IPR036852">
    <property type="entry name" value="Peptidase_S8/S53_dom_sf"/>
</dbReference>
<dbReference type="Pfam" id="PF00082">
    <property type="entry name" value="Peptidase_S8"/>
    <property type="match status" value="1"/>
</dbReference>
<reference evidence="7" key="1">
    <citation type="submission" date="2018-03" db="EMBL/GenBank/DDBJ databases">
        <authorList>
            <person name="Guldener U."/>
        </authorList>
    </citation>
    <scope>NUCLEOTIDE SEQUENCE</scope>
</reference>
<comment type="caution">
    <text evidence="5">Lacks conserved residue(s) required for the propagation of feature annotation.</text>
</comment>
<dbReference type="PROSITE" id="PS00136">
    <property type="entry name" value="SUBTILASE_ASP"/>
    <property type="match status" value="1"/>
</dbReference>
<dbReference type="GO" id="GO:0004252">
    <property type="term" value="F:serine-type endopeptidase activity"/>
    <property type="evidence" value="ECO:0007669"/>
    <property type="project" value="InterPro"/>
</dbReference>
<dbReference type="CDD" id="cd00306">
    <property type="entry name" value="Peptidases_S8_S53"/>
    <property type="match status" value="1"/>
</dbReference>
<proteinExistence type="inferred from homology"/>
<evidence type="ECO:0000256" key="4">
    <source>
        <dbReference type="ARBA" id="ARBA00022825"/>
    </source>
</evidence>
<dbReference type="InterPro" id="IPR050131">
    <property type="entry name" value="Peptidase_S8_subtilisin-like"/>
</dbReference>
<evidence type="ECO:0000259" key="6">
    <source>
        <dbReference type="Pfam" id="PF00082"/>
    </source>
</evidence>
<evidence type="ECO:0000313" key="8">
    <source>
        <dbReference type="Proteomes" id="UP001187734"/>
    </source>
</evidence>
<comment type="caution">
    <text evidence="7">The sequence shown here is derived from an EMBL/GenBank/DDBJ whole genome shotgun (WGS) entry which is preliminary data.</text>
</comment>
<dbReference type="SUPFAM" id="SSF52743">
    <property type="entry name" value="Subtilisin-like"/>
    <property type="match status" value="1"/>
</dbReference>
<evidence type="ECO:0000256" key="3">
    <source>
        <dbReference type="ARBA" id="ARBA00022801"/>
    </source>
</evidence>
<organism evidence="7 8">
    <name type="scientific">Fusarium torulosum</name>
    <dbReference type="NCBI Taxonomy" id="33205"/>
    <lineage>
        <taxon>Eukaryota</taxon>
        <taxon>Fungi</taxon>
        <taxon>Dikarya</taxon>
        <taxon>Ascomycota</taxon>
        <taxon>Pezizomycotina</taxon>
        <taxon>Sordariomycetes</taxon>
        <taxon>Hypocreomycetidae</taxon>
        <taxon>Hypocreales</taxon>
        <taxon>Nectriaceae</taxon>
        <taxon>Fusarium</taxon>
    </lineage>
</organism>
<gene>
    <name evidence="7" type="ORF">FTOL_05966</name>
</gene>
<protein>
    <recommendedName>
        <fullName evidence="6">Peptidase S8/S53 domain-containing protein</fullName>
    </recommendedName>
</protein>
<dbReference type="EMBL" id="ONZP01000190">
    <property type="protein sequence ID" value="SPJ76235.1"/>
    <property type="molecule type" value="Genomic_DNA"/>
</dbReference>